<dbReference type="PANTHER" id="PTHR47893">
    <property type="entry name" value="REGULATORY PROTEIN PCHR"/>
    <property type="match status" value="1"/>
</dbReference>
<evidence type="ECO:0000313" key="4">
    <source>
        <dbReference type="EMBL" id="ORL44949.1"/>
    </source>
</evidence>
<dbReference type="EMBL" id="ARYN01000011">
    <property type="protein sequence ID" value="ORL44949.1"/>
    <property type="molecule type" value="Genomic_DNA"/>
</dbReference>
<keyword evidence="2" id="KW-0804">Transcription</keyword>
<dbReference type="SUPFAM" id="SSF55785">
    <property type="entry name" value="PYP-like sensor domain (PAS domain)"/>
    <property type="match status" value="1"/>
</dbReference>
<dbReference type="Pfam" id="PF12833">
    <property type="entry name" value="HTH_18"/>
    <property type="match status" value="1"/>
</dbReference>
<feature type="domain" description="HTH araC/xylS-type" evidence="3">
    <location>
        <begin position="215"/>
        <end position="314"/>
    </location>
</feature>
<evidence type="ECO:0000256" key="1">
    <source>
        <dbReference type="ARBA" id="ARBA00023015"/>
    </source>
</evidence>
<dbReference type="InterPro" id="IPR000014">
    <property type="entry name" value="PAS"/>
</dbReference>
<protein>
    <submittedName>
        <fullName evidence="4">AraC family transcriptional regulator</fullName>
    </submittedName>
</protein>
<accession>A0A1Y1T1Q1</accession>
<dbReference type="STRING" id="1185767.IIF7_12580"/>
<dbReference type="RefSeq" id="WP_084842058.1">
    <property type="nucleotide sequence ID" value="NZ_ARYN01000011.1"/>
</dbReference>
<dbReference type="InterPro" id="IPR018060">
    <property type="entry name" value="HTH_AraC"/>
</dbReference>
<comment type="caution">
    <text evidence="4">The sequence shown here is derived from an EMBL/GenBank/DDBJ whole genome shotgun (WGS) entry which is preliminary data.</text>
</comment>
<evidence type="ECO:0000259" key="3">
    <source>
        <dbReference type="PROSITE" id="PS01124"/>
    </source>
</evidence>
<evidence type="ECO:0000313" key="5">
    <source>
        <dbReference type="Proteomes" id="UP000192746"/>
    </source>
</evidence>
<gene>
    <name evidence="4" type="ORF">IIF7_12580</name>
</gene>
<dbReference type="PROSITE" id="PS01124">
    <property type="entry name" value="HTH_ARAC_FAMILY_2"/>
    <property type="match status" value="1"/>
</dbReference>
<dbReference type="SUPFAM" id="SSF46689">
    <property type="entry name" value="Homeodomain-like"/>
    <property type="match status" value="1"/>
</dbReference>
<dbReference type="SMART" id="SM00342">
    <property type="entry name" value="HTH_ARAC"/>
    <property type="match status" value="1"/>
</dbReference>
<dbReference type="PANTHER" id="PTHR47893:SF1">
    <property type="entry name" value="REGULATORY PROTEIN PCHR"/>
    <property type="match status" value="1"/>
</dbReference>
<reference evidence="4 5" key="1">
    <citation type="submission" date="2013-04" db="EMBL/GenBank/DDBJ databases">
        <title>Zunongwangia sp. 22II14-10F7 Genome Sequencing.</title>
        <authorList>
            <person name="Lai Q."/>
            <person name="Shao Z."/>
        </authorList>
    </citation>
    <scope>NUCLEOTIDE SEQUENCE [LARGE SCALE GENOMIC DNA]</scope>
    <source>
        <strain evidence="4 5">22II14-10F7</strain>
    </source>
</reference>
<dbReference type="GO" id="GO:0043565">
    <property type="term" value="F:sequence-specific DNA binding"/>
    <property type="evidence" value="ECO:0007669"/>
    <property type="project" value="InterPro"/>
</dbReference>
<dbReference type="AlphaFoldDB" id="A0A1Y1T1Q1"/>
<dbReference type="CDD" id="cd00130">
    <property type="entry name" value="PAS"/>
    <property type="match status" value="1"/>
</dbReference>
<keyword evidence="5" id="KW-1185">Reference proteome</keyword>
<dbReference type="GO" id="GO:0003700">
    <property type="term" value="F:DNA-binding transcription factor activity"/>
    <property type="evidence" value="ECO:0007669"/>
    <property type="project" value="InterPro"/>
</dbReference>
<keyword evidence="1" id="KW-0805">Transcription regulation</keyword>
<proteinExistence type="predicted"/>
<dbReference type="Pfam" id="PF13426">
    <property type="entry name" value="PAS_9"/>
    <property type="match status" value="1"/>
</dbReference>
<dbReference type="InterPro" id="IPR053142">
    <property type="entry name" value="PchR_regulatory_protein"/>
</dbReference>
<dbReference type="Gene3D" id="1.10.10.60">
    <property type="entry name" value="Homeodomain-like"/>
    <property type="match status" value="1"/>
</dbReference>
<dbReference type="Proteomes" id="UP000192746">
    <property type="component" value="Unassembled WGS sequence"/>
</dbReference>
<dbReference type="InterPro" id="IPR009057">
    <property type="entry name" value="Homeodomain-like_sf"/>
</dbReference>
<name>A0A1Y1T1Q1_9FLAO</name>
<organism evidence="4 5">
    <name type="scientific">Zunongwangia atlantica 22II14-10F7</name>
    <dbReference type="NCBI Taxonomy" id="1185767"/>
    <lineage>
        <taxon>Bacteria</taxon>
        <taxon>Pseudomonadati</taxon>
        <taxon>Bacteroidota</taxon>
        <taxon>Flavobacteriia</taxon>
        <taxon>Flavobacteriales</taxon>
        <taxon>Flavobacteriaceae</taxon>
        <taxon>Zunongwangia</taxon>
    </lineage>
</organism>
<dbReference type="InterPro" id="IPR035965">
    <property type="entry name" value="PAS-like_dom_sf"/>
</dbReference>
<sequence length="316" mass="37083">MCTKENEKRLEKIYLQLLELSKGNFSTLIERTGYKDDLEALTALVNMVTEEIKDSFLHQGYVNFHDSYILNTQLLLVLDEDFRILEVNKLSLSYLGFKNKNLVGEPFEILIAARSKTKWKIIMSAINNSLFTEKSLQLIFLTHNNLELPAFCRIIHFTNDNLFKGKTIISSFDMVQTRKCIEKRTQNRIRSRSYFYKTNKKKQTVLQQNDIEKIRAVGEHIKSHLDEDLPSLKAMALQFGTNEYKLKKGFKELYGLTVFQFLKEERLRKAYVLVEHSSESFKEIAKIVGFKNSTHFSREFNIRYGYRPSTLRNTKD</sequence>
<dbReference type="OrthoDB" id="1451418at2"/>
<evidence type="ECO:0000256" key="2">
    <source>
        <dbReference type="ARBA" id="ARBA00023163"/>
    </source>
</evidence>